<evidence type="ECO:0000259" key="12">
    <source>
        <dbReference type="Pfam" id="PF17941"/>
    </source>
</evidence>
<comment type="PTM">
    <text evidence="6 7">An intermediate of this reaction is the autophosphorylated ppk in which a phosphate is covalently linked to a histidine residue through a N-P bond.</text>
</comment>
<dbReference type="Pfam" id="PF17941">
    <property type="entry name" value="PP_kinase_C_1"/>
    <property type="match status" value="1"/>
</dbReference>
<keyword evidence="6" id="KW-0479">Metal-binding</keyword>
<dbReference type="EMBL" id="CP097463">
    <property type="protein sequence ID" value="WAX57840.1"/>
    <property type="molecule type" value="Genomic_DNA"/>
</dbReference>
<dbReference type="EC" id="2.7.4.1" evidence="6 7"/>
<comment type="cofactor">
    <cofactor evidence="6">
        <name>Mg(2+)</name>
        <dbReference type="ChEBI" id="CHEBI:18420"/>
    </cofactor>
</comment>
<feature type="domain" description="Polyphosphate kinase C-terminal" evidence="12">
    <location>
        <begin position="351"/>
        <end position="517"/>
    </location>
</feature>
<evidence type="ECO:0000256" key="7">
    <source>
        <dbReference type="RuleBase" id="RU003800"/>
    </source>
</evidence>
<keyword evidence="4 6" id="KW-0418">Kinase</keyword>
<dbReference type="InterPro" id="IPR025200">
    <property type="entry name" value="PPK_C_dom2"/>
</dbReference>
<accession>A0ABY7K1J4</accession>
<keyword evidence="6" id="KW-0460">Magnesium</keyword>
<dbReference type="InterPro" id="IPR036832">
    <property type="entry name" value="PPK_N_dom_sf"/>
</dbReference>
<dbReference type="Pfam" id="PF02503">
    <property type="entry name" value="PP_kinase"/>
    <property type="match status" value="1"/>
</dbReference>
<organism evidence="13 14">
    <name type="scientific">Jatrophihabitans cynanchi</name>
    <dbReference type="NCBI Taxonomy" id="2944128"/>
    <lineage>
        <taxon>Bacteria</taxon>
        <taxon>Bacillati</taxon>
        <taxon>Actinomycetota</taxon>
        <taxon>Actinomycetes</taxon>
        <taxon>Jatrophihabitantales</taxon>
        <taxon>Jatrophihabitantaceae</taxon>
        <taxon>Jatrophihabitans</taxon>
    </lineage>
</organism>
<evidence type="ECO:0000259" key="11">
    <source>
        <dbReference type="Pfam" id="PF13090"/>
    </source>
</evidence>
<dbReference type="Gene3D" id="1.20.58.310">
    <property type="entry name" value="Polyphosphate kinase N-terminal domain"/>
    <property type="match status" value="1"/>
</dbReference>
<dbReference type="Pfam" id="PF13090">
    <property type="entry name" value="PP_kinase_C"/>
    <property type="match status" value="1"/>
</dbReference>
<dbReference type="SUPFAM" id="SSF56024">
    <property type="entry name" value="Phospholipase D/nuclease"/>
    <property type="match status" value="2"/>
</dbReference>
<dbReference type="HAMAP" id="MF_00347">
    <property type="entry name" value="Polyphosphate_kinase"/>
    <property type="match status" value="1"/>
</dbReference>
<dbReference type="SUPFAM" id="SSF140356">
    <property type="entry name" value="PPK N-terminal domain-like"/>
    <property type="match status" value="1"/>
</dbReference>
<comment type="function">
    <text evidence="6 7">Catalyzes the reversible transfer of the terminal phosphate of ATP to form a long-chain polyphosphate (polyP).</text>
</comment>
<keyword evidence="14" id="KW-1185">Reference proteome</keyword>
<evidence type="ECO:0000256" key="8">
    <source>
        <dbReference type="SAM" id="MobiDB-lite"/>
    </source>
</evidence>
<evidence type="ECO:0000256" key="3">
    <source>
        <dbReference type="ARBA" id="ARBA00022741"/>
    </source>
</evidence>
<feature type="compositionally biased region" description="Basic and acidic residues" evidence="8">
    <location>
        <begin position="1"/>
        <end position="10"/>
    </location>
</feature>
<dbReference type="Gene3D" id="3.30.870.10">
    <property type="entry name" value="Endonuclease Chain A"/>
    <property type="match status" value="2"/>
</dbReference>
<evidence type="ECO:0000259" key="9">
    <source>
        <dbReference type="Pfam" id="PF02503"/>
    </source>
</evidence>
<feature type="active site" description="Phosphohistidine intermediate" evidence="6">
    <location>
        <position position="456"/>
    </location>
</feature>
<dbReference type="Gene3D" id="3.30.1840.10">
    <property type="entry name" value="Polyphosphate kinase middle domain"/>
    <property type="match status" value="1"/>
</dbReference>
<dbReference type="NCBIfam" id="NF003917">
    <property type="entry name" value="PRK05443.1-1"/>
    <property type="match status" value="1"/>
</dbReference>
<evidence type="ECO:0000256" key="6">
    <source>
        <dbReference type="HAMAP-Rule" id="MF_00347"/>
    </source>
</evidence>
<proteinExistence type="inferred from homology"/>
<name>A0ABY7K1J4_9ACTN</name>
<gene>
    <name evidence="6" type="primary">ppk</name>
    <name evidence="13" type="ORF">M6B22_03510</name>
</gene>
<dbReference type="RefSeq" id="WP_269444388.1">
    <property type="nucleotide sequence ID" value="NZ_CP097463.1"/>
</dbReference>
<dbReference type="PANTHER" id="PTHR30218">
    <property type="entry name" value="POLYPHOSPHATE KINASE"/>
    <property type="match status" value="1"/>
</dbReference>
<dbReference type="NCBIfam" id="NF003922">
    <property type="entry name" value="PRK05443.2-3"/>
    <property type="match status" value="1"/>
</dbReference>
<dbReference type="Proteomes" id="UP001164693">
    <property type="component" value="Chromosome"/>
</dbReference>
<dbReference type="NCBIfam" id="NF003918">
    <property type="entry name" value="PRK05443.1-2"/>
    <property type="match status" value="1"/>
</dbReference>
<dbReference type="NCBIfam" id="NF003921">
    <property type="entry name" value="PRK05443.2-2"/>
    <property type="match status" value="1"/>
</dbReference>
<dbReference type="PANTHER" id="PTHR30218:SF0">
    <property type="entry name" value="POLYPHOSPHATE KINASE"/>
    <property type="match status" value="1"/>
</dbReference>
<evidence type="ECO:0000259" key="10">
    <source>
        <dbReference type="Pfam" id="PF13089"/>
    </source>
</evidence>
<evidence type="ECO:0000256" key="5">
    <source>
        <dbReference type="ARBA" id="ARBA00022840"/>
    </source>
</evidence>
<reference evidence="13" key="1">
    <citation type="submission" date="2022-05" db="EMBL/GenBank/DDBJ databases">
        <title>Jatrophihabitans sp. SB3-54 whole genome sequence.</title>
        <authorList>
            <person name="Suh M.K."/>
            <person name="Eom M.K."/>
            <person name="Kim J.S."/>
            <person name="Kim H.S."/>
            <person name="Do H.E."/>
            <person name="Shin Y.K."/>
            <person name="Lee J.-S."/>
        </authorList>
    </citation>
    <scope>NUCLEOTIDE SEQUENCE</scope>
    <source>
        <strain evidence="13">SB3-54</strain>
    </source>
</reference>
<dbReference type="GO" id="GO:0008976">
    <property type="term" value="F:polyphosphate kinase activity"/>
    <property type="evidence" value="ECO:0007669"/>
    <property type="project" value="UniProtKB-EC"/>
</dbReference>
<feature type="binding site" evidence="6">
    <location>
        <position position="489"/>
    </location>
    <ligand>
        <name>ATP</name>
        <dbReference type="ChEBI" id="CHEBI:30616"/>
    </ligand>
</feature>
<keyword evidence="3 6" id="KW-0547">Nucleotide-binding</keyword>
<protein>
    <recommendedName>
        <fullName evidence="6 7">Polyphosphate kinase</fullName>
        <ecNumber evidence="6 7">2.7.4.1</ecNumber>
    </recommendedName>
    <alternativeName>
        <fullName evidence="6">ATP-polyphosphate phosphotransferase</fullName>
    </alternativeName>
    <alternativeName>
        <fullName evidence="6">Polyphosphoric acid kinase</fullName>
    </alternativeName>
</protein>
<evidence type="ECO:0000256" key="4">
    <source>
        <dbReference type="ARBA" id="ARBA00022777"/>
    </source>
</evidence>
<dbReference type="Pfam" id="PF13089">
    <property type="entry name" value="PP_kinase_N"/>
    <property type="match status" value="1"/>
</dbReference>
<keyword evidence="2 6" id="KW-0808">Transferase</keyword>
<comment type="similarity">
    <text evidence="6 7">Belongs to the polyphosphate kinase 1 (PPK1) family.</text>
</comment>
<sequence length="702" mass="79092">MTSELVRPDTTDATGGSGVDERELPGDRYANRELSWLAYSERVLAQAEDRELPLLERVKFLAIFASNLDEFTMVRVAGLKRRSDMGLQVESADGLLPAEVLARLAERTLELAGRHARCFRDDVNPALAAEGIHIRRWDALDEQEQSRLADYFRSKVFPVLTPLAVDPAHPFPYISGLSLNLAVLVRDPAGSVQRFARVKVPNNVPRFVVVSQTPLEAEYLPLEDLIAAHLPMLFPGMEVIEHHLFRVTRNADVEVEDDRDEDLLQALERELMRRRFGPAVRLEVADDIDRDVVDLLVEEIEVPDEDVFHLPGLLDLTALWQIYELDRPTLKDRPFVPATHPRFAEGETPKSVFATLREGDVLVHHPYESFATSVQRFIEQAAADPNVLAIKQTLYRTSGDSPVVDALVDAAEAGKQVVALVEIKARFDEQANIKWARALERAGCHVVYGVVGLKTHCKTALVVRQEAGQIRRYAHIGTGNYNPRTARRYEDLGLFTADDAICADITDLFNVLTGYSRQTEYRSLLVAPQRLRAGLIERIDREIAHALQGKPARLQFKTNHLVDEQMIDALYRASRAGVQVDLLVRTSCAIRAGVPGLSENITVRSILGRFLEHSRSYYFANAGESEYWIGSADLMHRNLDRRVELLCQVTDVHARTHLRDVLDAAFAPDTSAWQLQPDGNWIRSRGNDYQEQLMKRLADRGE</sequence>
<dbReference type="CDD" id="cd09165">
    <property type="entry name" value="PLDc_PaPPK1_C1_like"/>
    <property type="match status" value="1"/>
</dbReference>
<feature type="region of interest" description="Disordered" evidence="8">
    <location>
        <begin position="1"/>
        <end position="24"/>
    </location>
</feature>
<dbReference type="InterPro" id="IPR025198">
    <property type="entry name" value="PPK_N_dom"/>
</dbReference>
<evidence type="ECO:0000256" key="2">
    <source>
        <dbReference type="ARBA" id="ARBA00022679"/>
    </source>
</evidence>
<keyword evidence="5 6" id="KW-0067">ATP-binding</keyword>
<keyword evidence="1 6" id="KW-0597">Phosphoprotein</keyword>
<evidence type="ECO:0000256" key="1">
    <source>
        <dbReference type="ARBA" id="ARBA00022553"/>
    </source>
</evidence>
<feature type="domain" description="Polyphosphate kinase C-terminal" evidence="11">
    <location>
        <begin position="524"/>
        <end position="689"/>
    </location>
</feature>
<feature type="binding site" evidence="6">
    <location>
        <position position="67"/>
    </location>
    <ligand>
        <name>ATP</name>
        <dbReference type="ChEBI" id="CHEBI:30616"/>
    </ligand>
</feature>
<feature type="domain" description="Polyphosphate kinase N-terminal" evidence="10">
    <location>
        <begin position="29"/>
        <end position="134"/>
    </location>
</feature>
<feature type="binding site" evidence="6">
    <location>
        <position position="613"/>
    </location>
    <ligand>
        <name>ATP</name>
        <dbReference type="ChEBI" id="CHEBI:30616"/>
    </ligand>
</feature>
<dbReference type="InterPro" id="IPR024953">
    <property type="entry name" value="PP_kinase_middle"/>
</dbReference>
<dbReference type="CDD" id="cd09168">
    <property type="entry name" value="PLDc_PaPPK1_C2_like"/>
    <property type="match status" value="1"/>
</dbReference>
<dbReference type="InterPro" id="IPR041108">
    <property type="entry name" value="PP_kinase_C_1"/>
</dbReference>
<feature type="binding site" evidence="6">
    <location>
        <position position="426"/>
    </location>
    <ligand>
        <name>Mg(2+)</name>
        <dbReference type="ChEBI" id="CHEBI:18420"/>
    </ligand>
</feature>
<dbReference type="NCBIfam" id="TIGR03705">
    <property type="entry name" value="poly_P_kin"/>
    <property type="match status" value="1"/>
</dbReference>
<dbReference type="InterPro" id="IPR003414">
    <property type="entry name" value="PP_kinase"/>
</dbReference>
<feature type="binding site" evidence="6">
    <location>
        <position position="585"/>
    </location>
    <ligand>
        <name>ATP</name>
        <dbReference type="ChEBI" id="CHEBI:30616"/>
    </ligand>
</feature>
<dbReference type="PIRSF" id="PIRSF015589">
    <property type="entry name" value="PP_kinase"/>
    <property type="match status" value="1"/>
</dbReference>
<evidence type="ECO:0000313" key="14">
    <source>
        <dbReference type="Proteomes" id="UP001164693"/>
    </source>
</evidence>
<evidence type="ECO:0000313" key="13">
    <source>
        <dbReference type="EMBL" id="WAX57840.1"/>
    </source>
</evidence>
<dbReference type="SUPFAM" id="SSF143724">
    <property type="entry name" value="PHP14-like"/>
    <property type="match status" value="1"/>
</dbReference>
<feature type="binding site" evidence="6">
    <location>
        <position position="396"/>
    </location>
    <ligand>
        <name>Mg(2+)</name>
        <dbReference type="ChEBI" id="CHEBI:18420"/>
    </ligand>
</feature>
<comment type="catalytic activity">
    <reaction evidence="6 7">
        <text>[phosphate](n) + ATP = [phosphate](n+1) + ADP</text>
        <dbReference type="Rhea" id="RHEA:19573"/>
        <dbReference type="Rhea" id="RHEA-COMP:9859"/>
        <dbReference type="Rhea" id="RHEA-COMP:14280"/>
        <dbReference type="ChEBI" id="CHEBI:16838"/>
        <dbReference type="ChEBI" id="CHEBI:30616"/>
        <dbReference type="ChEBI" id="CHEBI:456216"/>
        <dbReference type="EC" id="2.7.4.1"/>
    </reaction>
</comment>
<feature type="domain" description="Polyphosphate kinase middle" evidence="9">
    <location>
        <begin position="144"/>
        <end position="322"/>
    </location>
</feature>
<dbReference type="InterPro" id="IPR036830">
    <property type="entry name" value="PP_kinase_middle_dom_sf"/>
</dbReference>